<reference evidence="2 3" key="1">
    <citation type="submission" date="2022-02" db="EMBL/GenBank/DDBJ databases">
        <authorList>
            <person name="Min J."/>
        </authorList>
    </citation>
    <scope>NUCLEOTIDE SEQUENCE [LARGE SCALE GENOMIC DNA]</scope>
    <source>
        <strain evidence="2 3">GR10-1</strain>
    </source>
</reference>
<organism evidence="2 3">
    <name type="scientific">Niabella ginsengisoli</name>
    <dbReference type="NCBI Taxonomy" id="522298"/>
    <lineage>
        <taxon>Bacteria</taxon>
        <taxon>Pseudomonadati</taxon>
        <taxon>Bacteroidota</taxon>
        <taxon>Chitinophagia</taxon>
        <taxon>Chitinophagales</taxon>
        <taxon>Chitinophagaceae</taxon>
        <taxon>Niabella</taxon>
    </lineage>
</organism>
<feature type="transmembrane region" description="Helical" evidence="1">
    <location>
        <begin position="12"/>
        <end position="31"/>
    </location>
</feature>
<gene>
    <name evidence="2" type="ORF">MKP09_20795</name>
</gene>
<keyword evidence="3" id="KW-1185">Reference proteome</keyword>
<proteinExistence type="predicted"/>
<dbReference type="EMBL" id="JAKWBL010000004">
    <property type="protein sequence ID" value="MCH5600182.1"/>
    <property type="molecule type" value="Genomic_DNA"/>
</dbReference>
<comment type="caution">
    <text evidence="2">The sequence shown here is derived from an EMBL/GenBank/DDBJ whole genome shotgun (WGS) entry which is preliminary data.</text>
</comment>
<dbReference type="RefSeq" id="WP_240832192.1">
    <property type="nucleotide sequence ID" value="NZ_JAKWBL010000004.1"/>
</dbReference>
<dbReference type="Proteomes" id="UP001202248">
    <property type="component" value="Unassembled WGS sequence"/>
</dbReference>
<name>A0ABS9SPA5_9BACT</name>
<keyword evidence="1" id="KW-0812">Transmembrane</keyword>
<sequence>MWEKLGKAIIKYRFVLLLILTASTALFGYWGSKAELGYEFTKAVPSDHPVNISYQKFKEKYGQDGNLLVVGVQTDQFFSEKIFNQYINLQQNLKKFREFWTLSVYQDL</sequence>
<keyword evidence="1" id="KW-1133">Transmembrane helix</keyword>
<keyword evidence="1" id="KW-0472">Membrane</keyword>
<protein>
    <recommendedName>
        <fullName evidence="4">RND transporter</fullName>
    </recommendedName>
</protein>
<evidence type="ECO:0008006" key="4">
    <source>
        <dbReference type="Google" id="ProtNLM"/>
    </source>
</evidence>
<evidence type="ECO:0000256" key="1">
    <source>
        <dbReference type="SAM" id="Phobius"/>
    </source>
</evidence>
<evidence type="ECO:0000313" key="3">
    <source>
        <dbReference type="Proteomes" id="UP001202248"/>
    </source>
</evidence>
<accession>A0ABS9SPA5</accession>
<evidence type="ECO:0000313" key="2">
    <source>
        <dbReference type="EMBL" id="MCH5600182.1"/>
    </source>
</evidence>